<evidence type="ECO:0000259" key="3">
    <source>
        <dbReference type="PROSITE" id="PS50076"/>
    </source>
</evidence>
<dbReference type="STRING" id="905079.L1I3N5"/>
<reference evidence="4 6" key="1">
    <citation type="journal article" date="2012" name="Nature">
        <title>Algal genomes reveal evolutionary mosaicism and the fate of nucleomorphs.</title>
        <authorList>
            <consortium name="DOE Joint Genome Institute"/>
            <person name="Curtis B.A."/>
            <person name="Tanifuji G."/>
            <person name="Burki F."/>
            <person name="Gruber A."/>
            <person name="Irimia M."/>
            <person name="Maruyama S."/>
            <person name="Arias M.C."/>
            <person name="Ball S.G."/>
            <person name="Gile G.H."/>
            <person name="Hirakawa Y."/>
            <person name="Hopkins J.F."/>
            <person name="Kuo A."/>
            <person name="Rensing S.A."/>
            <person name="Schmutz J."/>
            <person name="Symeonidi A."/>
            <person name="Elias M."/>
            <person name="Eveleigh R.J."/>
            <person name="Herman E.K."/>
            <person name="Klute M.J."/>
            <person name="Nakayama T."/>
            <person name="Obornik M."/>
            <person name="Reyes-Prieto A."/>
            <person name="Armbrust E.V."/>
            <person name="Aves S.J."/>
            <person name="Beiko R.G."/>
            <person name="Coutinho P."/>
            <person name="Dacks J.B."/>
            <person name="Durnford D.G."/>
            <person name="Fast N.M."/>
            <person name="Green B.R."/>
            <person name="Grisdale C.J."/>
            <person name="Hempel F."/>
            <person name="Henrissat B."/>
            <person name="Hoppner M.P."/>
            <person name="Ishida K."/>
            <person name="Kim E."/>
            <person name="Koreny L."/>
            <person name="Kroth P.G."/>
            <person name="Liu Y."/>
            <person name="Malik S.B."/>
            <person name="Maier U.G."/>
            <person name="McRose D."/>
            <person name="Mock T."/>
            <person name="Neilson J.A."/>
            <person name="Onodera N.T."/>
            <person name="Poole A.M."/>
            <person name="Pritham E.J."/>
            <person name="Richards T.A."/>
            <person name="Rocap G."/>
            <person name="Roy S.W."/>
            <person name="Sarai C."/>
            <person name="Schaack S."/>
            <person name="Shirato S."/>
            <person name="Slamovits C.H."/>
            <person name="Spencer D.F."/>
            <person name="Suzuki S."/>
            <person name="Worden A.Z."/>
            <person name="Zauner S."/>
            <person name="Barry K."/>
            <person name="Bell C."/>
            <person name="Bharti A.K."/>
            <person name="Crow J.A."/>
            <person name="Grimwood J."/>
            <person name="Kramer R."/>
            <person name="Lindquist E."/>
            <person name="Lucas S."/>
            <person name="Salamov A."/>
            <person name="McFadden G.I."/>
            <person name="Lane C.E."/>
            <person name="Keeling P.J."/>
            <person name="Gray M.W."/>
            <person name="Grigoriev I.V."/>
            <person name="Archibald J.M."/>
        </authorList>
    </citation>
    <scope>NUCLEOTIDE SEQUENCE</scope>
    <source>
        <strain evidence="4 6">CCMP2712</strain>
    </source>
</reference>
<dbReference type="PANTHER" id="PTHR44145:SF3">
    <property type="entry name" value="DNAJ HOMOLOG SUBFAMILY A MEMBER 3, MITOCHONDRIAL"/>
    <property type="match status" value="1"/>
</dbReference>
<dbReference type="Pfam" id="PF00226">
    <property type="entry name" value="DnaJ"/>
    <property type="match status" value="1"/>
</dbReference>
<dbReference type="AlphaFoldDB" id="L1I3N5"/>
<dbReference type="Proteomes" id="UP000011087">
    <property type="component" value="Unassembled WGS sequence"/>
</dbReference>
<keyword evidence="6" id="KW-1185">Reference proteome</keyword>
<dbReference type="OrthoDB" id="10250354at2759"/>
<dbReference type="PROSITE" id="PS50076">
    <property type="entry name" value="DNAJ_2"/>
    <property type="match status" value="1"/>
</dbReference>
<sequence>MPLPRGSADFLLLFIQSVQCLHVAQGWQRHPAPPLVHRSLSSCMTPFPSLALRGGQWMRGKDEGLGTGKNETKVKEAVVQLTTRLFSPKGSSKEDFYQILGVSRGATAKEIRVGYYKVAKECHPDKNKEDPQAEAKFKLISEAYE</sequence>
<dbReference type="GeneID" id="17287558"/>
<reference evidence="6" key="2">
    <citation type="submission" date="2012-11" db="EMBL/GenBank/DDBJ databases">
        <authorList>
            <person name="Kuo A."/>
            <person name="Curtis B.A."/>
            <person name="Tanifuji G."/>
            <person name="Burki F."/>
            <person name="Gruber A."/>
            <person name="Irimia M."/>
            <person name="Maruyama S."/>
            <person name="Arias M.C."/>
            <person name="Ball S.G."/>
            <person name="Gile G.H."/>
            <person name="Hirakawa Y."/>
            <person name="Hopkins J.F."/>
            <person name="Rensing S.A."/>
            <person name="Schmutz J."/>
            <person name="Symeonidi A."/>
            <person name="Elias M."/>
            <person name="Eveleigh R.J."/>
            <person name="Herman E.K."/>
            <person name="Klute M.J."/>
            <person name="Nakayama T."/>
            <person name="Obornik M."/>
            <person name="Reyes-Prieto A."/>
            <person name="Armbrust E.V."/>
            <person name="Aves S.J."/>
            <person name="Beiko R.G."/>
            <person name="Coutinho P."/>
            <person name="Dacks J.B."/>
            <person name="Durnford D.G."/>
            <person name="Fast N.M."/>
            <person name="Green B.R."/>
            <person name="Grisdale C."/>
            <person name="Hempe F."/>
            <person name="Henrissat B."/>
            <person name="Hoppner M.P."/>
            <person name="Ishida K.-I."/>
            <person name="Kim E."/>
            <person name="Koreny L."/>
            <person name="Kroth P.G."/>
            <person name="Liu Y."/>
            <person name="Malik S.-B."/>
            <person name="Maier U.G."/>
            <person name="McRose D."/>
            <person name="Mock T."/>
            <person name="Neilson J.A."/>
            <person name="Onodera N.T."/>
            <person name="Poole A.M."/>
            <person name="Pritham E.J."/>
            <person name="Richards T.A."/>
            <person name="Rocap G."/>
            <person name="Roy S.W."/>
            <person name="Sarai C."/>
            <person name="Schaack S."/>
            <person name="Shirato S."/>
            <person name="Slamovits C.H."/>
            <person name="Spencer D.F."/>
            <person name="Suzuki S."/>
            <person name="Worden A.Z."/>
            <person name="Zauner S."/>
            <person name="Barry K."/>
            <person name="Bell C."/>
            <person name="Bharti A.K."/>
            <person name="Crow J.A."/>
            <person name="Grimwood J."/>
            <person name="Kramer R."/>
            <person name="Lindquist E."/>
            <person name="Lucas S."/>
            <person name="Salamov A."/>
            <person name="McFadden G.I."/>
            <person name="Lane C.E."/>
            <person name="Keeling P.J."/>
            <person name="Gray M.W."/>
            <person name="Grigoriev I.V."/>
            <person name="Archibald J.M."/>
        </authorList>
    </citation>
    <scope>NUCLEOTIDE SEQUENCE</scope>
    <source>
        <strain evidence="6">CCMP2712</strain>
    </source>
</reference>
<protein>
    <recommendedName>
        <fullName evidence="3">J domain-containing protein</fullName>
    </recommendedName>
</protein>
<proteinExistence type="predicted"/>
<dbReference type="EnsemblProtists" id="EKX30838">
    <property type="protein sequence ID" value="EKX30838"/>
    <property type="gene ID" value="GUITHDRAFT_149650"/>
</dbReference>
<keyword evidence="1" id="KW-0143">Chaperone</keyword>
<dbReference type="PaxDb" id="55529-EKX30838"/>
<keyword evidence="2" id="KW-0732">Signal</keyword>
<evidence type="ECO:0000313" key="5">
    <source>
        <dbReference type="EnsemblProtists" id="EKX30838"/>
    </source>
</evidence>
<dbReference type="EMBL" id="JH993512">
    <property type="protein sequence ID" value="EKX30838.1"/>
    <property type="molecule type" value="Genomic_DNA"/>
</dbReference>
<feature type="non-terminal residue" evidence="4">
    <location>
        <position position="145"/>
    </location>
</feature>
<dbReference type="InterPro" id="IPR051938">
    <property type="entry name" value="Apopto_cytoskel_mod"/>
</dbReference>
<name>L1I3N5_GUITC</name>
<feature type="signal peptide" evidence="2">
    <location>
        <begin position="1"/>
        <end position="20"/>
    </location>
</feature>
<reference evidence="5" key="3">
    <citation type="submission" date="2015-06" db="UniProtKB">
        <authorList>
            <consortium name="EnsemblProtists"/>
        </authorList>
    </citation>
    <scope>IDENTIFICATION</scope>
</reference>
<accession>L1I3N5</accession>
<dbReference type="PRINTS" id="PR00625">
    <property type="entry name" value="JDOMAIN"/>
</dbReference>
<dbReference type="InterPro" id="IPR036869">
    <property type="entry name" value="J_dom_sf"/>
</dbReference>
<dbReference type="InterPro" id="IPR001623">
    <property type="entry name" value="DnaJ_domain"/>
</dbReference>
<dbReference type="Gene3D" id="1.10.287.110">
    <property type="entry name" value="DnaJ domain"/>
    <property type="match status" value="1"/>
</dbReference>
<evidence type="ECO:0000313" key="6">
    <source>
        <dbReference type="Proteomes" id="UP000011087"/>
    </source>
</evidence>
<gene>
    <name evidence="4" type="ORF">GUITHDRAFT_149650</name>
</gene>
<evidence type="ECO:0000256" key="1">
    <source>
        <dbReference type="ARBA" id="ARBA00023186"/>
    </source>
</evidence>
<organism evidence="4">
    <name type="scientific">Guillardia theta (strain CCMP2712)</name>
    <name type="common">Cryptophyte</name>
    <dbReference type="NCBI Taxonomy" id="905079"/>
    <lineage>
        <taxon>Eukaryota</taxon>
        <taxon>Cryptophyceae</taxon>
        <taxon>Pyrenomonadales</taxon>
        <taxon>Geminigeraceae</taxon>
        <taxon>Guillardia</taxon>
    </lineage>
</organism>
<dbReference type="eggNOG" id="KOG0715">
    <property type="taxonomic scope" value="Eukaryota"/>
</dbReference>
<evidence type="ECO:0000256" key="2">
    <source>
        <dbReference type="SAM" id="SignalP"/>
    </source>
</evidence>
<feature type="domain" description="J" evidence="3">
    <location>
        <begin position="95"/>
        <end position="145"/>
    </location>
</feature>
<evidence type="ECO:0000313" key="4">
    <source>
        <dbReference type="EMBL" id="EKX30838.1"/>
    </source>
</evidence>
<dbReference type="PANTHER" id="PTHR44145">
    <property type="entry name" value="DNAJ HOMOLOG SUBFAMILY A MEMBER 3, MITOCHONDRIAL"/>
    <property type="match status" value="1"/>
</dbReference>
<dbReference type="SUPFAM" id="SSF46565">
    <property type="entry name" value="Chaperone J-domain"/>
    <property type="match status" value="1"/>
</dbReference>
<dbReference type="KEGG" id="gtt:GUITHDRAFT_149650"/>
<dbReference type="RefSeq" id="XP_005817818.1">
    <property type="nucleotide sequence ID" value="XM_005817761.1"/>
</dbReference>
<dbReference type="SMART" id="SM00271">
    <property type="entry name" value="DnaJ"/>
    <property type="match status" value="1"/>
</dbReference>
<feature type="chain" id="PRO_5008769596" description="J domain-containing protein" evidence="2">
    <location>
        <begin position="21"/>
        <end position="145"/>
    </location>
</feature>
<dbReference type="HOGENOM" id="CLU_1791959_0_0_1"/>
<dbReference type="CDD" id="cd06257">
    <property type="entry name" value="DnaJ"/>
    <property type="match status" value="1"/>
</dbReference>